<protein>
    <submittedName>
        <fullName evidence="2">Uncharacterized protein</fullName>
    </submittedName>
</protein>
<comment type="caution">
    <text evidence="2">The sequence shown here is derived from an EMBL/GenBank/DDBJ whole genome shotgun (WGS) entry which is preliminary data.</text>
</comment>
<keyword evidence="1" id="KW-0472">Membrane</keyword>
<feature type="transmembrane region" description="Helical" evidence="1">
    <location>
        <begin position="38"/>
        <end position="58"/>
    </location>
</feature>
<evidence type="ECO:0000256" key="1">
    <source>
        <dbReference type="SAM" id="Phobius"/>
    </source>
</evidence>
<keyword evidence="1" id="KW-1133">Transmembrane helix</keyword>
<evidence type="ECO:0000313" key="3">
    <source>
        <dbReference type="Proteomes" id="UP001627284"/>
    </source>
</evidence>
<sequence>MGQTHASATVRFEGRRQRKRSRLLSVYVRLKSLEKINVVVAFHLIAVSVWKVALFWSLSADECCLWKFHVGSSFGQGFGPGQRLLGWSGWVLYCWLLVGYRIVRNWEW</sequence>
<name>A0ABD2UZG2_9SOLN</name>
<feature type="non-terminal residue" evidence="2">
    <location>
        <position position="108"/>
    </location>
</feature>
<keyword evidence="3" id="KW-1185">Reference proteome</keyword>
<organism evidence="2 3">
    <name type="scientific">Solanum stoloniferum</name>
    <dbReference type="NCBI Taxonomy" id="62892"/>
    <lineage>
        <taxon>Eukaryota</taxon>
        <taxon>Viridiplantae</taxon>
        <taxon>Streptophyta</taxon>
        <taxon>Embryophyta</taxon>
        <taxon>Tracheophyta</taxon>
        <taxon>Spermatophyta</taxon>
        <taxon>Magnoliopsida</taxon>
        <taxon>eudicotyledons</taxon>
        <taxon>Gunneridae</taxon>
        <taxon>Pentapetalae</taxon>
        <taxon>asterids</taxon>
        <taxon>lamiids</taxon>
        <taxon>Solanales</taxon>
        <taxon>Solanaceae</taxon>
        <taxon>Solanoideae</taxon>
        <taxon>Solaneae</taxon>
        <taxon>Solanum</taxon>
    </lineage>
</organism>
<feature type="transmembrane region" description="Helical" evidence="1">
    <location>
        <begin position="84"/>
        <end position="103"/>
    </location>
</feature>
<keyword evidence="1" id="KW-0812">Transmembrane</keyword>
<gene>
    <name evidence="2" type="ORF">AABB24_005986</name>
</gene>
<proteinExistence type="predicted"/>
<evidence type="ECO:0000313" key="2">
    <source>
        <dbReference type="EMBL" id="KAL3374293.1"/>
    </source>
</evidence>
<dbReference type="Proteomes" id="UP001627284">
    <property type="component" value="Unassembled WGS sequence"/>
</dbReference>
<dbReference type="EMBL" id="JBJKTR010000003">
    <property type="protein sequence ID" value="KAL3374293.1"/>
    <property type="molecule type" value="Genomic_DNA"/>
</dbReference>
<dbReference type="AlphaFoldDB" id="A0ABD2UZG2"/>
<accession>A0ABD2UZG2</accession>
<reference evidence="2 3" key="1">
    <citation type="submission" date="2024-05" db="EMBL/GenBank/DDBJ databases">
        <title>De novo assembly of an allotetraploid wild potato.</title>
        <authorList>
            <person name="Hosaka A.J."/>
        </authorList>
    </citation>
    <scope>NUCLEOTIDE SEQUENCE [LARGE SCALE GENOMIC DNA]</scope>
    <source>
        <tissue evidence="2">Young leaves</tissue>
    </source>
</reference>